<dbReference type="EMBL" id="OX459125">
    <property type="protein sequence ID" value="CAI9116053.1"/>
    <property type="molecule type" value="Genomic_DNA"/>
</dbReference>
<evidence type="ECO:0000313" key="2">
    <source>
        <dbReference type="Proteomes" id="UP001161247"/>
    </source>
</evidence>
<dbReference type="Proteomes" id="UP001161247">
    <property type="component" value="Chromosome 8"/>
</dbReference>
<evidence type="ECO:0000313" key="1">
    <source>
        <dbReference type="EMBL" id="CAI9116053.1"/>
    </source>
</evidence>
<accession>A0AAV1E8M8</accession>
<dbReference type="AlphaFoldDB" id="A0AAV1E8M8"/>
<proteinExistence type="predicted"/>
<keyword evidence="2" id="KW-1185">Reference proteome</keyword>
<protein>
    <submittedName>
        <fullName evidence="1">OLC1v1017103C1</fullName>
    </submittedName>
</protein>
<reference evidence="1" key="1">
    <citation type="submission" date="2023-03" db="EMBL/GenBank/DDBJ databases">
        <authorList>
            <person name="Julca I."/>
        </authorList>
    </citation>
    <scope>NUCLEOTIDE SEQUENCE</scope>
</reference>
<name>A0AAV1E8M8_OLDCO</name>
<gene>
    <name evidence="1" type="ORF">OLC1_LOCUS22441</name>
</gene>
<sequence>MGILEVQLLNDCWDSGEVSSVVVAAATGGIARRPGFNGGLMCKEMAELVEKEVSSSDQDFVNPRLFLGFDRGEVAM</sequence>
<organism evidence="1 2">
    <name type="scientific">Oldenlandia corymbosa var. corymbosa</name>
    <dbReference type="NCBI Taxonomy" id="529605"/>
    <lineage>
        <taxon>Eukaryota</taxon>
        <taxon>Viridiplantae</taxon>
        <taxon>Streptophyta</taxon>
        <taxon>Embryophyta</taxon>
        <taxon>Tracheophyta</taxon>
        <taxon>Spermatophyta</taxon>
        <taxon>Magnoliopsida</taxon>
        <taxon>eudicotyledons</taxon>
        <taxon>Gunneridae</taxon>
        <taxon>Pentapetalae</taxon>
        <taxon>asterids</taxon>
        <taxon>lamiids</taxon>
        <taxon>Gentianales</taxon>
        <taxon>Rubiaceae</taxon>
        <taxon>Rubioideae</taxon>
        <taxon>Spermacoceae</taxon>
        <taxon>Hedyotis-Oldenlandia complex</taxon>
        <taxon>Oldenlandia</taxon>
    </lineage>
</organism>